<evidence type="ECO:0000256" key="4">
    <source>
        <dbReference type="ARBA" id="ARBA00022729"/>
    </source>
</evidence>
<dbReference type="EMBL" id="CAJVPA010000133">
    <property type="protein sequence ID" value="CAG8359396.1"/>
    <property type="molecule type" value="Genomic_DNA"/>
</dbReference>
<comment type="subcellular location">
    <subcellularLocation>
        <location evidence="1">Secreted</location>
        <location evidence="1">Cell wall</location>
    </subcellularLocation>
</comment>
<dbReference type="Pfam" id="PF13306">
    <property type="entry name" value="LRR_5"/>
    <property type="match status" value="2"/>
</dbReference>
<keyword evidence="5" id="KW-0325">Glycoprotein</keyword>
<evidence type="ECO:0000256" key="7">
    <source>
        <dbReference type="SAM" id="SignalP"/>
    </source>
</evidence>
<evidence type="ECO:0008006" key="10">
    <source>
        <dbReference type="Google" id="ProtNLM"/>
    </source>
</evidence>
<evidence type="ECO:0000256" key="5">
    <source>
        <dbReference type="ARBA" id="ARBA00023180"/>
    </source>
</evidence>
<keyword evidence="3" id="KW-0964">Secreted</keyword>
<dbReference type="SUPFAM" id="SSF52058">
    <property type="entry name" value="L domain-like"/>
    <property type="match status" value="2"/>
</dbReference>
<gene>
    <name evidence="8" type="ORF">PSALAMII_LOCUS3730</name>
</gene>
<feature type="chain" id="PRO_5040767707" description="GPI-anchored cell wall organization protein Ecm33" evidence="7">
    <location>
        <begin position="19"/>
        <end position="395"/>
    </location>
</feature>
<feature type="region of interest" description="Disordered" evidence="6">
    <location>
        <begin position="343"/>
        <end position="362"/>
    </location>
</feature>
<evidence type="ECO:0000256" key="2">
    <source>
        <dbReference type="ARBA" id="ARBA00022512"/>
    </source>
</evidence>
<organism evidence="8 9">
    <name type="scientific">Penicillium salamii</name>
    <dbReference type="NCBI Taxonomy" id="1612424"/>
    <lineage>
        <taxon>Eukaryota</taxon>
        <taxon>Fungi</taxon>
        <taxon>Dikarya</taxon>
        <taxon>Ascomycota</taxon>
        <taxon>Pezizomycotina</taxon>
        <taxon>Eurotiomycetes</taxon>
        <taxon>Eurotiomycetidae</taxon>
        <taxon>Eurotiales</taxon>
        <taxon>Aspergillaceae</taxon>
        <taxon>Penicillium</taxon>
    </lineage>
</organism>
<name>A0A9W4NC07_9EURO</name>
<dbReference type="Gene3D" id="3.80.20.20">
    <property type="entry name" value="Receptor L-domain"/>
    <property type="match status" value="1"/>
</dbReference>
<sequence>MSLKYILPALAASQAVFAASDCGDTKIQTQSDADGINSCKTIKGDITIDKSYSGDLSLSGIEKITGGLKCSQGANVSSITASALTSIGDAFDLEGLTTLTLLDFAELDSVGSINWDALPKLQSLSFAKGVTKAGDVSITNTGLTDLNGIQLQTVGLFSIQNNRDLKTININNLKNATDSISFSGNYDTLEVNFPNLGTGKGMTFQNISAVSLPSLEKLTGQLGFWGTKFETFSAPNLTQTGDLVFKNNDKLSNISMPVLKTVDGGFTIARDDDLNIISLSSLQRVNGAIDFSGTFNKVSLGALKDVAGTFNLQSTHGNFSCSDFKELKNQHVIKGDFKCNATSNNPTTSNGTSGTSGTSTGSGSSSTSSGAAYFNGANVPVAGLAAFFGVLASFL</sequence>
<dbReference type="AlphaFoldDB" id="A0A9W4NC07"/>
<evidence type="ECO:0000256" key="6">
    <source>
        <dbReference type="SAM" id="MobiDB-lite"/>
    </source>
</evidence>
<accession>A0A9W4NC07</accession>
<keyword evidence="4 7" id="KW-0732">Signal</keyword>
<evidence type="ECO:0000256" key="3">
    <source>
        <dbReference type="ARBA" id="ARBA00022525"/>
    </source>
</evidence>
<dbReference type="Proteomes" id="UP001152646">
    <property type="component" value="Unassembled WGS sequence"/>
</dbReference>
<dbReference type="PANTHER" id="PTHR31018">
    <property type="entry name" value="SPORULATION-SPECIFIC PROTEIN-RELATED"/>
    <property type="match status" value="1"/>
</dbReference>
<comment type="caution">
    <text evidence="8">The sequence shown here is derived from an EMBL/GenBank/DDBJ whole genome shotgun (WGS) entry which is preliminary data.</text>
</comment>
<dbReference type="InterPro" id="IPR026906">
    <property type="entry name" value="LRR_5"/>
</dbReference>
<dbReference type="OrthoDB" id="536881at2759"/>
<dbReference type="InterPro" id="IPR051648">
    <property type="entry name" value="CWI-Assembly_Regulator"/>
</dbReference>
<feature type="signal peptide" evidence="7">
    <location>
        <begin position="1"/>
        <end position="18"/>
    </location>
</feature>
<evidence type="ECO:0000313" key="8">
    <source>
        <dbReference type="EMBL" id="CAG8359396.1"/>
    </source>
</evidence>
<evidence type="ECO:0000313" key="9">
    <source>
        <dbReference type="Proteomes" id="UP001152646"/>
    </source>
</evidence>
<dbReference type="PANTHER" id="PTHR31018:SF3">
    <property type="entry name" value="RECEPTOR PROTEIN-TYROSINE KINASE"/>
    <property type="match status" value="1"/>
</dbReference>
<dbReference type="GO" id="GO:0031505">
    <property type="term" value="P:fungal-type cell wall organization"/>
    <property type="evidence" value="ECO:0007669"/>
    <property type="project" value="TreeGrafter"/>
</dbReference>
<dbReference type="InterPro" id="IPR036941">
    <property type="entry name" value="Rcpt_L-dom_sf"/>
</dbReference>
<dbReference type="Pfam" id="PF12454">
    <property type="entry name" value="Ecm33"/>
    <property type="match status" value="1"/>
</dbReference>
<dbReference type="GO" id="GO:0005886">
    <property type="term" value="C:plasma membrane"/>
    <property type="evidence" value="ECO:0007669"/>
    <property type="project" value="TreeGrafter"/>
</dbReference>
<protein>
    <recommendedName>
        <fullName evidence="10">GPI-anchored cell wall organization protein Ecm33</fullName>
    </recommendedName>
</protein>
<dbReference type="GO" id="GO:0009277">
    <property type="term" value="C:fungal-type cell wall"/>
    <property type="evidence" value="ECO:0007669"/>
    <property type="project" value="TreeGrafter"/>
</dbReference>
<dbReference type="GO" id="GO:0009986">
    <property type="term" value="C:cell surface"/>
    <property type="evidence" value="ECO:0007669"/>
    <property type="project" value="TreeGrafter"/>
</dbReference>
<evidence type="ECO:0000256" key="1">
    <source>
        <dbReference type="ARBA" id="ARBA00004191"/>
    </source>
</evidence>
<reference evidence="8" key="1">
    <citation type="submission" date="2021-07" db="EMBL/GenBank/DDBJ databases">
        <authorList>
            <person name="Branca A.L. A."/>
        </authorList>
    </citation>
    <scope>NUCLEOTIDE SEQUENCE</scope>
</reference>
<proteinExistence type="predicted"/>
<keyword evidence="2" id="KW-0134">Cell wall</keyword>